<feature type="region of interest" description="Disordered" evidence="1">
    <location>
        <begin position="1"/>
        <end position="45"/>
    </location>
</feature>
<feature type="compositionally biased region" description="Polar residues" evidence="1">
    <location>
        <begin position="529"/>
        <end position="557"/>
    </location>
</feature>
<feature type="compositionally biased region" description="Polar residues" evidence="1">
    <location>
        <begin position="861"/>
        <end position="875"/>
    </location>
</feature>
<feature type="region of interest" description="Disordered" evidence="1">
    <location>
        <begin position="199"/>
        <end position="245"/>
    </location>
</feature>
<sequence length="1158" mass="131958">METVNKVNGSNLKIKATPTRNPMTTYTNHNSLKNVSRKDGTNKTDHLVESSKRTIINNITKTTDNYALKEGHIKSKPMMAISVGRKHHNPDTNATANRVIQQKRPVTRQEIDAKKITTETGKTRSIIPNHISKKTKSEIPNHKSKKTKSEIFNHKAKATVLQPHTKIGKNYAKTKRSNIGVRPDLRKIKIRNGLTLKAHHPKTKKHHQSPKEPRKHINIHSKTTGHAYKPKYKTTNPGKGTQSQHLKFNRNSHSNPFSNLHSSLPDTNVRHVKTRQEEMSTKIFSFSSPRTIHQNVPQLPQKIVNPVLTRNTKKKFSLTPPENQLNLSRNSRNMNTQKHSTTKTPNSWKRPVPEIQMMWENKPIKNGQFAPPTNSLNDQRNPSGFPSNHYYYDSINFQDTFQIDGPYPQSNPTQSGGSPPMWKQQSQQNKWTSSNKNNQMQFQNQQNNERLKISFQDSNTFDKSNAPMEPFQNYPGQYINNNARSFGNYNAPSVSMTDVTPGPWSTNQESMNFKAKTQSAPFSPQQSVVYSNFKDNPSQQGATKNNQQRSNTIQGKLSKSGRPSVVYSKFETNHKSNSWNTMNQHSQNNQGPNFPGGSGNNLYTTTISPYLYPAPSPSMFAPPNRQGKESLSYVPTFTQDTLKGKQNLPGWNAFTTTPAYKKQNSVIYSKTPQNPQMNKKNSFTDITIAPNYLFHQEQTSQYPILKSNSFFQGNQMTNNVHSNQGIGKTLPWSSTISPISPTTPSTLFTQQGTLSTKSPDQWVMAYSKDLNSMDKNSHIIQTTIPPIIAPLNQRQQYPPQQHHQSNFNGFEQQPRNNFQQKQFAEPFQAQLNQNFQQQQNTQIQPNGQNSFKQPTGPYRNQLHNGPFGQQPNAFGNQNQQQNSPNNQIQPRQPLQQQRFPPQQRPQYQQPQKNGNNNRNMKIFTVNQNKRRQRQLRIPAPAYLTFGVYYPDGSTTEEEHQLAGKHVHTITRYNADKVDHISDYLTMDHTWNTLGLVSQGNNQDTCYVGKLQNDIMKSYEIIVNKTRFSDIPFIEANDKDILYNNVRPIDYNQAVNEVGQFVADSCGHRANIFLVTRSRHRQFMAGRTVIPPTACAYGPPQHSMKKTLVKCYNGSCQGNFKCNVEHDVCCPKRPNGIKCRKMSIGNFCVIHPQYGYYAG</sequence>
<feature type="compositionally biased region" description="Basic and acidic residues" evidence="1">
    <location>
        <begin position="36"/>
        <end position="45"/>
    </location>
</feature>
<organism evidence="2 3">
    <name type="scientific">Magallana gigas</name>
    <name type="common">Pacific oyster</name>
    <name type="synonym">Crassostrea gigas</name>
    <dbReference type="NCBI Taxonomy" id="29159"/>
    <lineage>
        <taxon>Eukaryota</taxon>
        <taxon>Metazoa</taxon>
        <taxon>Spiralia</taxon>
        <taxon>Lophotrochozoa</taxon>
        <taxon>Mollusca</taxon>
        <taxon>Bivalvia</taxon>
        <taxon>Autobranchia</taxon>
        <taxon>Pteriomorphia</taxon>
        <taxon>Ostreida</taxon>
        <taxon>Ostreoidea</taxon>
        <taxon>Ostreidae</taxon>
        <taxon>Magallana</taxon>
    </lineage>
</organism>
<feature type="compositionally biased region" description="Polar residues" evidence="1">
    <location>
        <begin position="1"/>
        <end position="11"/>
    </location>
</feature>
<reference evidence="2" key="1">
    <citation type="submission" date="2022-08" db="UniProtKB">
        <authorList>
            <consortium name="EnsemblMetazoa"/>
        </authorList>
    </citation>
    <scope>IDENTIFICATION</scope>
    <source>
        <strain evidence="2">05x7-T-G4-1.051#20</strain>
    </source>
</reference>
<feature type="compositionally biased region" description="Polar residues" evidence="1">
    <location>
        <begin position="18"/>
        <end position="34"/>
    </location>
</feature>
<feature type="region of interest" description="Disordered" evidence="1">
    <location>
        <begin position="837"/>
        <end position="919"/>
    </location>
</feature>
<feature type="compositionally biased region" description="Polar residues" evidence="1">
    <location>
        <begin position="371"/>
        <end position="386"/>
    </location>
</feature>
<evidence type="ECO:0000313" key="3">
    <source>
        <dbReference type="Proteomes" id="UP000005408"/>
    </source>
</evidence>
<dbReference type="EnsemblMetazoa" id="G27235.2">
    <property type="protein sequence ID" value="G27235.2:cds"/>
    <property type="gene ID" value="G27235"/>
</dbReference>
<keyword evidence="3" id="KW-1185">Reference proteome</keyword>
<name>A0A8W8L965_MAGGI</name>
<evidence type="ECO:0000256" key="1">
    <source>
        <dbReference type="SAM" id="MobiDB-lite"/>
    </source>
</evidence>
<feature type="compositionally biased region" description="Low complexity" evidence="1">
    <location>
        <begin position="876"/>
        <end position="911"/>
    </location>
</feature>
<evidence type="ECO:0000313" key="2">
    <source>
        <dbReference type="EnsemblMetazoa" id="G27235.2:cds"/>
    </source>
</evidence>
<accession>A0A8W8L965</accession>
<proteinExistence type="predicted"/>
<dbReference type="Proteomes" id="UP000005408">
    <property type="component" value="Unassembled WGS sequence"/>
</dbReference>
<dbReference type="AlphaFoldDB" id="A0A8W8L965"/>
<feature type="compositionally biased region" description="Low complexity" evidence="1">
    <location>
        <begin position="837"/>
        <end position="849"/>
    </location>
</feature>
<protein>
    <submittedName>
        <fullName evidence="2">Uncharacterized protein</fullName>
    </submittedName>
</protein>
<feature type="region of interest" description="Disordered" evidence="1">
    <location>
        <begin position="314"/>
        <end position="349"/>
    </location>
</feature>
<feature type="compositionally biased region" description="Polar residues" evidence="1">
    <location>
        <begin position="408"/>
        <end position="434"/>
    </location>
</feature>
<feature type="region of interest" description="Disordered" evidence="1">
    <location>
        <begin position="529"/>
        <end position="600"/>
    </location>
</feature>
<feature type="region of interest" description="Disordered" evidence="1">
    <location>
        <begin position="366"/>
        <end position="434"/>
    </location>
</feature>
<feature type="compositionally biased region" description="Polar residues" evidence="1">
    <location>
        <begin position="320"/>
        <end position="347"/>
    </location>
</feature>
<feature type="compositionally biased region" description="Polar residues" evidence="1">
    <location>
        <begin position="575"/>
        <end position="592"/>
    </location>
</feature>
<feature type="compositionally biased region" description="Basic residues" evidence="1">
    <location>
        <begin position="199"/>
        <end position="219"/>
    </location>
</feature>
<feature type="compositionally biased region" description="Polar residues" evidence="1">
    <location>
        <begin position="233"/>
        <end position="245"/>
    </location>
</feature>